<accession>A0ACD4NLF4</accession>
<dbReference type="EMBL" id="CP113520">
    <property type="protein sequence ID" value="WAJ27651.1"/>
    <property type="molecule type" value="Genomic_DNA"/>
</dbReference>
<name>A0ACD4NLF4_9HYPH</name>
<sequence>MGLLERAMEGGRLRTSHAQVVGQLGRDIVSGVLPEGSILPGDSDLSARFGVSRTVLREAMKTLAAKQLVEPKAKVGTRVLDRSAWNLFDADVLSWRFETGVDAAFVADLAEIRMALEPAAAGLAARRATTEEILRLYEIAGRMNDLTHTPHSIAKVDLEFHHAVLKAAKNPFMSSIGSLIEAALAISFTLSSPVTNPGQIDELARNHLRIAQAIAARDEEKAQAAMRAVIATGADRASGALARQEEEA</sequence>
<keyword evidence="2" id="KW-1185">Reference proteome</keyword>
<protein>
    <submittedName>
        <fullName evidence="1">FadR/GntR family transcriptional regulator</fullName>
    </submittedName>
</protein>
<reference evidence="1" key="1">
    <citation type="submission" date="2022-11" db="EMBL/GenBank/DDBJ databases">
        <title>beta-Carotene-producing bacterium, Jeongeuplla avenae sp. nov., alleviates the salt stress of Arabidopsis seedlings.</title>
        <authorList>
            <person name="Jiang L."/>
            <person name="Lee J."/>
        </authorList>
    </citation>
    <scope>NUCLEOTIDE SEQUENCE</scope>
    <source>
        <strain evidence="1">DY_R2A_6</strain>
    </source>
</reference>
<evidence type="ECO:0000313" key="1">
    <source>
        <dbReference type="EMBL" id="WAJ27651.1"/>
    </source>
</evidence>
<organism evidence="1 2">
    <name type="scientific">Antarcticirhabdus aurantiaca</name>
    <dbReference type="NCBI Taxonomy" id="2606717"/>
    <lineage>
        <taxon>Bacteria</taxon>
        <taxon>Pseudomonadati</taxon>
        <taxon>Pseudomonadota</taxon>
        <taxon>Alphaproteobacteria</taxon>
        <taxon>Hyphomicrobiales</taxon>
        <taxon>Aurantimonadaceae</taxon>
        <taxon>Antarcticirhabdus</taxon>
    </lineage>
</organism>
<proteinExistence type="predicted"/>
<gene>
    <name evidence="1" type="ORF">OXU80_22865</name>
</gene>
<dbReference type="Proteomes" id="UP001163223">
    <property type="component" value="Chromosome"/>
</dbReference>
<evidence type="ECO:0000313" key="2">
    <source>
        <dbReference type="Proteomes" id="UP001163223"/>
    </source>
</evidence>